<dbReference type="Pfam" id="PF25238">
    <property type="entry name" value="OGFOD2-like"/>
    <property type="match status" value="1"/>
</dbReference>
<dbReference type="RefSeq" id="XP_005774605.1">
    <property type="nucleotide sequence ID" value="XM_005774548.1"/>
</dbReference>
<evidence type="ECO:0000256" key="5">
    <source>
        <dbReference type="ARBA" id="ARBA00023002"/>
    </source>
</evidence>
<evidence type="ECO:0000256" key="2">
    <source>
        <dbReference type="ARBA" id="ARBA00022723"/>
    </source>
</evidence>
<reference evidence="9" key="2">
    <citation type="submission" date="2024-10" db="UniProtKB">
        <authorList>
            <consortium name="EnsemblProtists"/>
        </authorList>
    </citation>
    <scope>IDENTIFICATION</scope>
</reference>
<dbReference type="GO" id="GO:0016705">
    <property type="term" value="F:oxidoreductase activity, acting on paired donors, with incorporation or reduction of molecular oxygen"/>
    <property type="evidence" value="ECO:0007669"/>
    <property type="project" value="InterPro"/>
</dbReference>
<evidence type="ECO:0000256" key="3">
    <source>
        <dbReference type="ARBA" id="ARBA00022896"/>
    </source>
</evidence>
<evidence type="ECO:0000259" key="8">
    <source>
        <dbReference type="PROSITE" id="PS51471"/>
    </source>
</evidence>
<evidence type="ECO:0000256" key="6">
    <source>
        <dbReference type="ARBA" id="ARBA00023004"/>
    </source>
</evidence>
<keyword evidence="10" id="KW-1185">Reference proteome</keyword>
<dbReference type="GO" id="GO:0005506">
    <property type="term" value="F:iron ion binding"/>
    <property type="evidence" value="ECO:0007669"/>
    <property type="project" value="InterPro"/>
</dbReference>
<evidence type="ECO:0000256" key="4">
    <source>
        <dbReference type="ARBA" id="ARBA00022964"/>
    </source>
</evidence>
<dbReference type="HOGENOM" id="CLU_753213_0_0_1"/>
<dbReference type="Gene3D" id="2.60.120.620">
    <property type="entry name" value="q2cbj1_9rhob like domain"/>
    <property type="match status" value="1"/>
</dbReference>
<dbReference type="GeneID" id="17267723"/>
<dbReference type="eggNOG" id="KOG1971">
    <property type="taxonomic scope" value="Eukaryota"/>
</dbReference>
<dbReference type="GO" id="GO:0031418">
    <property type="term" value="F:L-ascorbic acid binding"/>
    <property type="evidence" value="ECO:0007669"/>
    <property type="project" value="UniProtKB-KW"/>
</dbReference>
<keyword evidence="3" id="KW-0847">Vitamin C</keyword>
<dbReference type="GO" id="GO:0051213">
    <property type="term" value="F:dioxygenase activity"/>
    <property type="evidence" value="ECO:0007669"/>
    <property type="project" value="UniProtKB-KW"/>
</dbReference>
<dbReference type="KEGG" id="ehx:EMIHUDRAFT_207311"/>
<dbReference type="InterPro" id="IPR005123">
    <property type="entry name" value="Oxoglu/Fe-dep_dioxygenase_dom"/>
</dbReference>
<accession>A0A0D3JF91</accession>
<evidence type="ECO:0000256" key="1">
    <source>
        <dbReference type="ARBA" id="ARBA00001961"/>
    </source>
</evidence>
<dbReference type="PaxDb" id="2903-EOD22176"/>
<dbReference type="PANTHER" id="PTHR24014:SF4">
    <property type="entry name" value="2-OXOGLUTARATE AND IRON-DEPENDENT OXYGENASE DOMAIN-CONTAINING PROTEIN 2"/>
    <property type="match status" value="1"/>
</dbReference>
<dbReference type="PROSITE" id="PS51471">
    <property type="entry name" value="FE2OG_OXY"/>
    <property type="match status" value="1"/>
</dbReference>
<feature type="compositionally biased region" description="Basic and acidic residues" evidence="7">
    <location>
        <begin position="333"/>
        <end position="344"/>
    </location>
</feature>
<name>A0A0D3JF91_EMIH1</name>
<evidence type="ECO:0000313" key="10">
    <source>
        <dbReference type="Proteomes" id="UP000013827"/>
    </source>
</evidence>
<evidence type="ECO:0000313" key="9">
    <source>
        <dbReference type="EnsemblProtists" id="EOD22176"/>
    </source>
</evidence>
<proteinExistence type="predicted"/>
<sequence length="368" mass="40018">MHGVDDAYFCGGSFWDGLGDRPTLRQIAERAVETLRGPLPLDEADRERWRGRGGRGAAQASSLSQHRGPLWCRLAAEAQAAGKLRVVDEYRRMARCPDLVAPAPVLRAEWLVPALRPLVAGDAHAPPSSGEALLRAARAEPLADGIVAFDLFEPRFCELLLAEADADEASLAPHDPPNTMNRGGLIVNEIGLEPLMDLLLRRLIAPLAAHLYSAEPFAASLDHHHSFVVAYRHRGDELDMHHDASEATLNVCLGREGFTGGGLRFCGRFGGEAHRRNVAVADHAVGRATLHLGRQRHGADDLTSGERLNLIVWARSSAFRAAAAYGYIAPDGYPKEPEQARPDLECLSLANDDDYHEQRARQAPSGEG</sequence>
<feature type="region of interest" description="Disordered" evidence="7">
    <location>
        <begin position="330"/>
        <end position="368"/>
    </location>
</feature>
<comment type="cofactor">
    <cofactor evidence="1">
        <name>L-ascorbate</name>
        <dbReference type="ChEBI" id="CHEBI:38290"/>
    </cofactor>
</comment>
<dbReference type="AlphaFoldDB" id="A0A0D3JF91"/>
<keyword evidence="4" id="KW-0223">Dioxygenase</keyword>
<protein>
    <recommendedName>
        <fullName evidence="8">Fe2OG dioxygenase domain-containing protein</fullName>
    </recommendedName>
</protein>
<dbReference type="PANTHER" id="PTHR24014">
    <property type="entry name" value="2-OXOGLUTARATE AND IRON-DEPENDENT OXYGENASE DOMAIN-CONTAINING PROTEIN 2"/>
    <property type="match status" value="1"/>
</dbReference>
<keyword evidence="5" id="KW-0560">Oxidoreductase</keyword>
<organism evidence="9 10">
    <name type="scientific">Emiliania huxleyi (strain CCMP1516)</name>
    <dbReference type="NCBI Taxonomy" id="280463"/>
    <lineage>
        <taxon>Eukaryota</taxon>
        <taxon>Haptista</taxon>
        <taxon>Haptophyta</taxon>
        <taxon>Prymnesiophyceae</taxon>
        <taxon>Isochrysidales</taxon>
        <taxon>Noelaerhabdaceae</taxon>
        <taxon>Emiliania</taxon>
    </lineage>
</organism>
<keyword evidence="2" id="KW-0479">Metal-binding</keyword>
<dbReference type="Proteomes" id="UP000013827">
    <property type="component" value="Unassembled WGS sequence"/>
</dbReference>
<dbReference type="SMART" id="SM00702">
    <property type="entry name" value="P4Hc"/>
    <property type="match status" value="1"/>
</dbReference>
<dbReference type="InterPro" id="IPR006620">
    <property type="entry name" value="Pro_4_hyd_alph"/>
</dbReference>
<evidence type="ECO:0000256" key="7">
    <source>
        <dbReference type="SAM" id="MobiDB-lite"/>
    </source>
</evidence>
<reference evidence="10" key="1">
    <citation type="journal article" date="2013" name="Nature">
        <title>Pan genome of the phytoplankton Emiliania underpins its global distribution.</title>
        <authorList>
            <person name="Read B.A."/>
            <person name="Kegel J."/>
            <person name="Klute M.J."/>
            <person name="Kuo A."/>
            <person name="Lefebvre S.C."/>
            <person name="Maumus F."/>
            <person name="Mayer C."/>
            <person name="Miller J."/>
            <person name="Monier A."/>
            <person name="Salamov A."/>
            <person name="Young J."/>
            <person name="Aguilar M."/>
            <person name="Claverie J.M."/>
            <person name="Frickenhaus S."/>
            <person name="Gonzalez K."/>
            <person name="Herman E.K."/>
            <person name="Lin Y.C."/>
            <person name="Napier J."/>
            <person name="Ogata H."/>
            <person name="Sarno A.F."/>
            <person name="Shmutz J."/>
            <person name="Schroeder D."/>
            <person name="de Vargas C."/>
            <person name="Verret F."/>
            <person name="von Dassow P."/>
            <person name="Valentin K."/>
            <person name="Van de Peer Y."/>
            <person name="Wheeler G."/>
            <person name="Dacks J.B."/>
            <person name="Delwiche C.F."/>
            <person name="Dyhrman S.T."/>
            <person name="Glockner G."/>
            <person name="John U."/>
            <person name="Richards T."/>
            <person name="Worden A.Z."/>
            <person name="Zhang X."/>
            <person name="Grigoriev I.V."/>
            <person name="Allen A.E."/>
            <person name="Bidle K."/>
            <person name="Borodovsky M."/>
            <person name="Bowler C."/>
            <person name="Brownlee C."/>
            <person name="Cock J.M."/>
            <person name="Elias M."/>
            <person name="Gladyshev V.N."/>
            <person name="Groth M."/>
            <person name="Guda C."/>
            <person name="Hadaegh A."/>
            <person name="Iglesias-Rodriguez M.D."/>
            <person name="Jenkins J."/>
            <person name="Jones B.M."/>
            <person name="Lawson T."/>
            <person name="Leese F."/>
            <person name="Lindquist E."/>
            <person name="Lobanov A."/>
            <person name="Lomsadze A."/>
            <person name="Malik S.B."/>
            <person name="Marsh M.E."/>
            <person name="Mackinder L."/>
            <person name="Mock T."/>
            <person name="Mueller-Roeber B."/>
            <person name="Pagarete A."/>
            <person name="Parker M."/>
            <person name="Probert I."/>
            <person name="Quesneville H."/>
            <person name="Raines C."/>
            <person name="Rensing S.A."/>
            <person name="Riano-Pachon D.M."/>
            <person name="Richier S."/>
            <person name="Rokitta S."/>
            <person name="Shiraiwa Y."/>
            <person name="Soanes D.M."/>
            <person name="van der Giezen M."/>
            <person name="Wahlund T.M."/>
            <person name="Williams B."/>
            <person name="Wilson W."/>
            <person name="Wolfe G."/>
            <person name="Wurch L.L."/>
        </authorList>
    </citation>
    <scope>NUCLEOTIDE SEQUENCE</scope>
</reference>
<dbReference type="EnsemblProtists" id="EOD22176">
    <property type="protein sequence ID" value="EOD22176"/>
    <property type="gene ID" value="EMIHUDRAFT_207311"/>
</dbReference>
<feature type="domain" description="Fe2OG dioxygenase" evidence="8">
    <location>
        <begin position="222"/>
        <end position="316"/>
    </location>
</feature>
<keyword evidence="6" id="KW-0408">Iron</keyword>